<protein>
    <submittedName>
        <fullName evidence="7">DUF423 domain-containing protein</fullName>
    </submittedName>
</protein>
<dbReference type="InterPro" id="IPR006696">
    <property type="entry name" value="DUF423"/>
</dbReference>
<keyword evidence="3 6" id="KW-0812">Transmembrane</keyword>
<dbReference type="Pfam" id="PF04241">
    <property type="entry name" value="DUF423"/>
    <property type="match status" value="1"/>
</dbReference>
<dbReference type="PANTHER" id="PTHR43461">
    <property type="entry name" value="TRANSMEMBRANE PROTEIN 256"/>
    <property type="match status" value="1"/>
</dbReference>
<proteinExistence type="inferred from homology"/>
<feature type="transmembrane region" description="Helical" evidence="6">
    <location>
        <begin position="42"/>
        <end position="64"/>
    </location>
</feature>
<organism evidence="7 8">
    <name type="scientific">Pelagicoccus enzymogenes</name>
    <dbReference type="NCBI Taxonomy" id="2773457"/>
    <lineage>
        <taxon>Bacteria</taxon>
        <taxon>Pseudomonadati</taxon>
        <taxon>Verrucomicrobiota</taxon>
        <taxon>Opitutia</taxon>
        <taxon>Puniceicoccales</taxon>
        <taxon>Pelagicoccaceae</taxon>
        <taxon>Pelagicoccus</taxon>
    </lineage>
</organism>
<evidence type="ECO:0000313" key="7">
    <source>
        <dbReference type="EMBL" id="MBD5780940.1"/>
    </source>
</evidence>
<comment type="similarity">
    <text evidence="2">Belongs to the UPF0382 family.</text>
</comment>
<evidence type="ECO:0000313" key="8">
    <source>
        <dbReference type="Proteomes" id="UP000622317"/>
    </source>
</evidence>
<evidence type="ECO:0000256" key="3">
    <source>
        <dbReference type="ARBA" id="ARBA00022692"/>
    </source>
</evidence>
<evidence type="ECO:0000256" key="4">
    <source>
        <dbReference type="ARBA" id="ARBA00022989"/>
    </source>
</evidence>
<reference evidence="7" key="1">
    <citation type="submission" date="2020-09" db="EMBL/GenBank/DDBJ databases">
        <title>Pelagicoccus enzymogenes sp. nov. with an EPS production, isolated from marine sediment.</title>
        <authorList>
            <person name="Feng X."/>
        </authorList>
    </citation>
    <scope>NUCLEOTIDE SEQUENCE</scope>
    <source>
        <strain evidence="7">NFK12</strain>
    </source>
</reference>
<feature type="transmembrane region" description="Helical" evidence="6">
    <location>
        <begin position="71"/>
        <end position="91"/>
    </location>
</feature>
<evidence type="ECO:0000256" key="1">
    <source>
        <dbReference type="ARBA" id="ARBA00004141"/>
    </source>
</evidence>
<sequence length="122" mass="12887">MSQPAKFRLNLSALIAAAGIGLGAFGAHGLKSQLAANDSVSAWETAVLYHLVHAVALFALALHADKLAGKWAYRLWAVGILLFSGSLYALALTKWSLLGPITPLGGVAFIAGWITLIFESRK</sequence>
<feature type="transmembrane region" description="Helical" evidence="6">
    <location>
        <begin position="97"/>
        <end position="118"/>
    </location>
</feature>
<evidence type="ECO:0000256" key="2">
    <source>
        <dbReference type="ARBA" id="ARBA00009694"/>
    </source>
</evidence>
<comment type="subcellular location">
    <subcellularLocation>
        <location evidence="1">Membrane</location>
        <topology evidence="1">Multi-pass membrane protein</topology>
    </subcellularLocation>
</comment>
<accession>A0A927FAQ9</accession>
<evidence type="ECO:0000256" key="6">
    <source>
        <dbReference type="SAM" id="Phobius"/>
    </source>
</evidence>
<dbReference type="Proteomes" id="UP000622317">
    <property type="component" value="Unassembled WGS sequence"/>
</dbReference>
<keyword evidence="8" id="KW-1185">Reference proteome</keyword>
<dbReference type="PANTHER" id="PTHR43461:SF1">
    <property type="entry name" value="TRANSMEMBRANE PROTEIN 256"/>
    <property type="match status" value="1"/>
</dbReference>
<name>A0A927FAQ9_9BACT</name>
<keyword evidence="4 6" id="KW-1133">Transmembrane helix</keyword>
<dbReference type="AlphaFoldDB" id="A0A927FAQ9"/>
<evidence type="ECO:0000256" key="5">
    <source>
        <dbReference type="ARBA" id="ARBA00023136"/>
    </source>
</evidence>
<gene>
    <name evidence="7" type="ORF">IEN85_15680</name>
</gene>
<dbReference type="GO" id="GO:0016020">
    <property type="term" value="C:membrane"/>
    <property type="evidence" value="ECO:0007669"/>
    <property type="project" value="UniProtKB-SubCell"/>
</dbReference>
<dbReference type="EMBL" id="JACYFG010000038">
    <property type="protein sequence ID" value="MBD5780940.1"/>
    <property type="molecule type" value="Genomic_DNA"/>
</dbReference>
<comment type="caution">
    <text evidence="7">The sequence shown here is derived from an EMBL/GenBank/DDBJ whole genome shotgun (WGS) entry which is preliminary data.</text>
</comment>
<keyword evidence="5 6" id="KW-0472">Membrane</keyword>
<dbReference type="RefSeq" id="WP_191618046.1">
    <property type="nucleotide sequence ID" value="NZ_JACYFG010000038.1"/>
</dbReference>